<sequence>MWLRDILGEFGIRIKDISGSTSDGGSDVKRAMTSLDDSKPWEWCIPHMTNRAVQDAFGTSLDPKKSKNAAARDLVSAVKSVIEHFNKSSNSQTRLAELQRSEVGEKVESRKFVSHAPHRFLSMNKVVRRVLELCTPLTSFYGEKRTTFPLAEKYGTLTQLYSLLAPAEDVMRDTQNGTEVTGRRAVLSLAKLRMYTLPS</sequence>
<dbReference type="Proteomes" id="UP001163321">
    <property type="component" value="Chromosome 8"/>
</dbReference>
<dbReference type="EMBL" id="CM047587">
    <property type="protein sequence ID" value="KAI9907018.1"/>
    <property type="molecule type" value="Genomic_DNA"/>
</dbReference>
<evidence type="ECO:0000313" key="1">
    <source>
        <dbReference type="EMBL" id="KAI9907018.1"/>
    </source>
</evidence>
<keyword evidence="2" id="KW-1185">Reference proteome</keyword>
<name>A0ACC0VMC0_9STRA</name>
<comment type="caution">
    <text evidence="1">The sequence shown here is derived from an EMBL/GenBank/DDBJ whole genome shotgun (WGS) entry which is preliminary data.</text>
</comment>
<gene>
    <name evidence="1" type="ORF">PsorP6_003772</name>
</gene>
<accession>A0ACC0VMC0</accession>
<reference evidence="1 2" key="1">
    <citation type="journal article" date="2022" name="bioRxiv">
        <title>The genome of the oomycete Peronosclerospora sorghi, a cosmopolitan pathogen of maize and sorghum, is inflated with dispersed pseudogenes.</title>
        <authorList>
            <person name="Fletcher K."/>
            <person name="Martin F."/>
            <person name="Isakeit T."/>
            <person name="Cavanaugh K."/>
            <person name="Magill C."/>
            <person name="Michelmore R."/>
        </authorList>
    </citation>
    <scope>NUCLEOTIDE SEQUENCE [LARGE SCALE GENOMIC DNA]</scope>
    <source>
        <strain evidence="1">P6</strain>
    </source>
</reference>
<evidence type="ECO:0000313" key="2">
    <source>
        <dbReference type="Proteomes" id="UP001163321"/>
    </source>
</evidence>
<proteinExistence type="predicted"/>
<protein>
    <submittedName>
        <fullName evidence="1">Uncharacterized protein</fullName>
    </submittedName>
</protein>
<organism evidence="1 2">
    <name type="scientific">Peronosclerospora sorghi</name>
    <dbReference type="NCBI Taxonomy" id="230839"/>
    <lineage>
        <taxon>Eukaryota</taxon>
        <taxon>Sar</taxon>
        <taxon>Stramenopiles</taxon>
        <taxon>Oomycota</taxon>
        <taxon>Peronosporomycetes</taxon>
        <taxon>Peronosporales</taxon>
        <taxon>Peronosporaceae</taxon>
        <taxon>Peronosclerospora</taxon>
    </lineage>
</organism>